<feature type="domain" description="GGDEF" evidence="3">
    <location>
        <begin position="255"/>
        <end position="390"/>
    </location>
</feature>
<organism evidence="5 6">
    <name type="scientific">Campylobacter californiensis</name>
    <dbReference type="NCBI Taxonomy" id="1032243"/>
    <lineage>
        <taxon>Bacteria</taxon>
        <taxon>Pseudomonadati</taxon>
        <taxon>Campylobacterota</taxon>
        <taxon>Epsilonproteobacteria</taxon>
        <taxon>Campylobacterales</taxon>
        <taxon>Campylobacteraceae</taxon>
        <taxon>Campylobacter</taxon>
    </lineage>
</organism>
<name>A0AAW3ZVP5_9BACT</name>
<keyword evidence="1" id="KW-1133">Transmembrane helix</keyword>
<dbReference type="Gene3D" id="3.30.70.270">
    <property type="match status" value="1"/>
</dbReference>
<dbReference type="GO" id="GO:0071111">
    <property type="term" value="F:cyclic-guanylate-specific phosphodiesterase activity"/>
    <property type="evidence" value="ECO:0007669"/>
    <property type="project" value="InterPro"/>
</dbReference>
<dbReference type="InterPro" id="IPR050706">
    <property type="entry name" value="Cyclic-di-GMP_PDE-like"/>
</dbReference>
<evidence type="ECO:0000313" key="4">
    <source>
        <dbReference type="EMBL" id="MBE2986407.1"/>
    </source>
</evidence>
<dbReference type="SMART" id="SM00052">
    <property type="entry name" value="EAL"/>
    <property type="match status" value="1"/>
</dbReference>
<proteinExistence type="predicted"/>
<dbReference type="InterPro" id="IPR000160">
    <property type="entry name" value="GGDEF_dom"/>
</dbReference>
<dbReference type="RefSeq" id="WP_170016182.1">
    <property type="nucleotide sequence ID" value="NZ_CP012545.1"/>
</dbReference>
<evidence type="ECO:0000256" key="1">
    <source>
        <dbReference type="SAM" id="Phobius"/>
    </source>
</evidence>
<dbReference type="EMBL" id="LIWG01000005">
    <property type="protein sequence ID" value="MBE3608076.1"/>
    <property type="molecule type" value="Genomic_DNA"/>
</dbReference>
<accession>A0AAW3ZVP5</accession>
<dbReference type="AlphaFoldDB" id="A0AAW3ZVP5"/>
<dbReference type="EMBL" id="JADBHS010000007">
    <property type="protein sequence ID" value="MBE2986407.1"/>
    <property type="molecule type" value="Genomic_DNA"/>
</dbReference>
<evidence type="ECO:0000259" key="2">
    <source>
        <dbReference type="PROSITE" id="PS50883"/>
    </source>
</evidence>
<feature type="transmembrane region" description="Helical" evidence="1">
    <location>
        <begin position="12"/>
        <end position="37"/>
    </location>
</feature>
<dbReference type="InterPro" id="IPR043128">
    <property type="entry name" value="Rev_trsase/Diguanyl_cyclase"/>
</dbReference>
<feature type="transmembrane region" description="Helical" evidence="1">
    <location>
        <begin position="183"/>
        <end position="209"/>
    </location>
</feature>
<reference evidence="5 6" key="1">
    <citation type="submission" date="2015-08" db="EMBL/GenBank/DDBJ databases">
        <title>Comparative genomics of the Campylobacter concisus group.</title>
        <authorList>
            <person name="Yee E."/>
            <person name="Chapman M.H."/>
            <person name="Huynh S."/>
            <person name="Bono J.L."/>
            <person name="On S.L."/>
            <person name="St Leger J."/>
            <person name="Foster G."/>
            <person name="Parker C.T."/>
            <person name="Miller W.G."/>
        </authorList>
    </citation>
    <scope>NUCLEOTIDE SEQUENCE [LARGE SCALE GENOMIC DNA]</scope>
    <source>
        <strain evidence="5 6">RM9337</strain>
    </source>
</reference>
<evidence type="ECO:0000313" key="5">
    <source>
        <dbReference type="EMBL" id="MBE3608076.1"/>
    </source>
</evidence>
<evidence type="ECO:0000313" key="6">
    <source>
        <dbReference type="Proteomes" id="UP000650616"/>
    </source>
</evidence>
<dbReference type="Proteomes" id="UP001318760">
    <property type="component" value="Unassembled WGS sequence"/>
</dbReference>
<evidence type="ECO:0000313" key="7">
    <source>
        <dbReference type="Proteomes" id="UP001318760"/>
    </source>
</evidence>
<dbReference type="InterPro" id="IPR035919">
    <property type="entry name" value="EAL_sf"/>
</dbReference>
<dbReference type="InterPro" id="IPR001633">
    <property type="entry name" value="EAL_dom"/>
</dbReference>
<dbReference type="InterPro" id="IPR029787">
    <property type="entry name" value="Nucleotide_cyclase"/>
</dbReference>
<dbReference type="CDD" id="cd01948">
    <property type="entry name" value="EAL"/>
    <property type="match status" value="1"/>
</dbReference>
<comment type="caution">
    <text evidence="5">The sequence shown here is derived from an EMBL/GenBank/DDBJ whole genome shotgun (WGS) entry which is preliminary data.</text>
</comment>
<evidence type="ECO:0000259" key="3">
    <source>
        <dbReference type="PROSITE" id="PS50887"/>
    </source>
</evidence>
<dbReference type="Proteomes" id="UP000650616">
    <property type="component" value="Unassembled WGS sequence"/>
</dbReference>
<dbReference type="SUPFAM" id="SSF141868">
    <property type="entry name" value="EAL domain-like"/>
    <property type="match status" value="1"/>
</dbReference>
<dbReference type="Pfam" id="PF00563">
    <property type="entry name" value="EAL"/>
    <property type="match status" value="1"/>
</dbReference>
<dbReference type="Pfam" id="PF00990">
    <property type="entry name" value="GGDEF"/>
    <property type="match status" value="1"/>
</dbReference>
<reference evidence="4 7" key="2">
    <citation type="submission" date="2020-10" db="EMBL/GenBank/DDBJ databases">
        <title>Campylobacter californiensis sp. nov. isolated from cattle and feral swine in California.</title>
        <authorList>
            <person name="Miller W.G."/>
        </authorList>
    </citation>
    <scope>NUCLEOTIDE SEQUENCE [LARGE SCALE GENOMIC DNA]</scope>
    <source>
        <strain evidence="4 7">RM12919</strain>
    </source>
</reference>
<dbReference type="PANTHER" id="PTHR33121:SF79">
    <property type="entry name" value="CYCLIC DI-GMP PHOSPHODIESTERASE PDED-RELATED"/>
    <property type="match status" value="1"/>
</dbReference>
<keyword evidence="1" id="KW-0812">Transmembrane</keyword>
<dbReference type="Gene3D" id="3.20.20.450">
    <property type="entry name" value="EAL domain"/>
    <property type="match status" value="1"/>
</dbReference>
<gene>
    <name evidence="4" type="ORF">CCAL12919_04585</name>
    <name evidence="5" type="ORF">CCAL9337_04950</name>
</gene>
<protein>
    <submittedName>
        <fullName evidence="5">EAL domain-containing protein</fullName>
    </submittedName>
</protein>
<dbReference type="SMART" id="SM00267">
    <property type="entry name" value="GGDEF"/>
    <property type="match status" value="1"/>
</dbReference>
<dbReference type="SUPFAM" id="SSF55073">
    <property type="entry name" value="Nucleotide cyclase"/>
    <property type="match status" value="1"/>
</dbReference>
<dbReference type="PANTHER" id="PTHR33121">
    <property type="entry name" value="CYCLIC DI-GMP PHOSPHODIESTERASE PDEF"/>
    <property type="match status" value="1"/>
</dbReference>
<keyword evidence="1" id="KW-0472">Membrane</keyword>
<feature type="domain" description="EAL" evidence="2">
    <location>
        <begin position="400"/>
        <end position="638"/>
    </location>
</feature>
<dbReference type="PROSITE" id="PS50883">
    <property type="entry name" value="EAL"/>
    <property type="match status" value="1"/>
</dbReference>
<sequence length="638" mass="73211">MFNYERQLQTGAIKTAVIALSIIGLLFLLVSSAVFYYKYSNATINIGYNADKKLDFITEVYVHYFVNEGEQDIKKFQNFINGSAVGDIVLLKNNPRRDGYRVLASSSSEFEVGSVFKERDCVGVNNHDFHQDYYYRRSLPDNVVLTCKFVTVGDYIVGFKGIFNQNITGFRDKYFTEWAVQNLTLVFSLIIFGTLLLVFATLWFIFIYLDAKYRYQKMHENDTERIKNLTFELYTDPATGLLNKQSLIRDIAKAQNPKVVLIDIDDFGKMNDLYGKFVCDKILSYMANLIDDFAKKEEMVAYCIGADTFALLEDGSFFIDRYEELAEDLLGQFKGRVISVEDENGDMIEGIEVNTSIGFSIDNDQTLRKASIALKMARALNKDYMCYFKVLSQKDDYENQIERSRLIQRAIMNGNIVPFYQPIFDADKNILKYECLIRIVDSNETVSPYLFLDISKRVKRYAELEKLLIKKSIEKLKSNPDIIISINLSSRDMTDGDVSAYLLNLLNRENVADRIVFEIVEDESIEHLDRATMFIDKVKNLGAKIAIDDFGSGYSNFSYILKLRPDYLKIDGSLIRELDINKDAYVVTRAIVAFAKDIGIKTIAEYVHSRDIFEICKDLGVDEFQGFYLGAPMEGENI</sequence>
<dbReference type="PROSITE" id="PS50887">
    <property type="entry name" value="GGDEF"/>
    <property type="match status" value="1"/>
</dbReference>
<keyword evidence="6" id="KW-1185">Reference proteome</keyword>